<dbReference type="AlphaFoldDB" id="A0A0B8R0K0"/>
<dbReference type="GO" id="GO:0004123">
    <property type="term" value="F:cystathionine gamma-lyase activity"/>
    <property type="evidence" value="ECO:0007669"/>
    <property type="project" value="TreeGrafter"/>
</dbReference>
<dbReference type="PIRSF" id="PIRSF001434">
    <property type="entry name" value="CGS"/>
    <property type="match status" value="1"/>
</dbReference>
<dbReference type="InterPro" id="IPR015424">
    <property type="entry name" value="PyrdxlP-dep_Trfase"/>
</dbReference>
<dbReference type="Pfam" id="PF01053">
    <property type="entry name" value="Cys_Met_Meta_PP"/>
    <property type="match status" value="1"/>
</dbReference>
<dbReference type="NCBIfam" id="NF004821">
    <property type="entry name" value="PRK06176.1"/>
    <property type="match status" value="1"/>
</dbReference>
<organism evidence="16 17">
    <name type="scientific">Lactococcus lactis subsp. lactis</name>
    <name type="common">Streptococcus lactis</name>
    <dbReference type="NCBI Taxonomy" id="1360"/>
    <lineage>
        <taxon>Bacteria</taxon>
        <taxon>Bacillati</taxon>
        <taxon>Bacillota</taxon>
        <taxon>Bacilli</taxon>
        <taxon>Lactobacillales</taxon>
        <taxon>Streptococcaceae</taxon>
        <taxon>Lactococcus</taxon>
    </lineage>
</organism>
<dbReference type="FunFam" id="3.40.640.10:FF:000009">
    <property type="entry name" value="Cystathionine gamma-synthase homolog"/>
    <property type="match status" value="1"/>
</dbReference>
<evidence type="ECO:0000256" key="7">
    <source>
        <dbReference type="ARBA" id="ARBA00047213"/>
    </source>
</evidence>
<evidence type="ECO:0000313" key="17">
    <source>
        <dbReference type="Proteomes" id="UP000031847"/>
    </source>
</evidence>
<dbReference type="PROSITE" id="PS00868">
    <property type="entry name" value="CYS_MET_METAB_PP"/>
    <property type="match status" value="1"/>
</dbReference>
<evidence type="ECO:0000256" key="9">
    <source>
        <dbReference type="ARBA" id="ARBA00047625"/>
    </source>
</evidence>
<evidence type="ECO:0000256" key="14">
    <source>
        <dbReference type="PIRSR" id="PIRSR001434-2"/>
    </source>
</evidence>
<dbReference type="GO" id="GO:0005737">
    <property type="term" value="C:cytoplasm"/>
    <property type="evidence" value="ECO:0007669"/>
    <property type="project" value="TreeGrafter"/>
</dbReference>
<dbReference type="GO" id="GO:0030170">
    <property type="term" value="F:pyridoxal phosphate binding"/>
    <property type="evidence" value="ECO:0007669"/>
    <property type="project" value="InterPro"/>
</dbReference>
<protein>
    <recommendedName>
        <fullName evidence="11">Cystathionine beta-lyase</fullName>
        <ecNumber evidence="3">4.4.1.13</ecNumber>
    </recommendedName>
    <alternativeName>
        <fullName evidence="12">Beta-cystathionase</fullName>
    </alternativeName>
    <alternativeName>
        <fullName evidence="13">Cysteine lyase</fullName>
    </alternativeName>
    <alternativeName>
        <fullName evidence="7">Cysteine-S-conjugate beta-lyase</fullName>
    </alternativeName>
</protein>
<dbReference type="NCBIfam" id="NF005810">
    <property type="entry name" value="PRK07671.1"/>
    <property type="match status" value="1"/>
</dbReference>
<comment type="catalytic activity">
    <reaction evidence="8">
        <text>L,L-cystathionine + H2O = L-homocysteine + pyruvate + NH4(+)</text>
        <dbReference type="Rhea" id="RHEA:13965"/>
        <dbReference type="ChEBI" id="CHEBI:15361"/>
        <dbReference type="ChEBI" id="CHEBI:15377"/>
        <dbReference type="ChEBI" id="CHEBI:28938"/>
        <dbReference type="ChEBI" id="CHEBI:58161"/>
        <dbReference type="ChEBI" id="CHEBI:58199"/>
    </reaction>
</comment>
<evidence type="ECO:0000256" key="10">
    <source>
        <dbReference type="ARBA" id="ARBA00054844"/>
    </source>
</evidence>
<dbReference type="GO" id="GO:0047804">
    <property type="term" value="F:cysteine-S-conjugate beta-lyase activity"/>
    <property type="evidence" value="ECO:0007669"/>
    <property type="project" value="UniProtKB-EC"/>
</dbReference>
<evidence type="ECO:0000256" key="5">
    <source>
        <dbReference type="ARBA" id="ARBA00023239"/>
    </source>
</evidence>
<keyword evidence="5 16" id="KW-0456">Lyase</keyword>
<evidence type="ECO:0000256" key="8">
    <source>
        <dbReference type="ARBA" id="ARBA00047517"/>
    </source>
</evidence>
<dbReference type="InterPro" id="IPR054542">
    <property type="entry name" value="Cys_met_metab_PP"/>
</dbReference>
<sequence length="388" mass="41878">MKIERKGPMTSIKTKVIHGGISTDKTTGAVSVPIYQTSTYKQNGLGQPKEYEYSRSGNPTRHALEELIADLEGGVQGFAFSSGLAGIHAVLSLFSAGDHIILADDVYGGTFRLMDKVLTKTGIIYDLVDLSNLDDLKAAFKEETKAIYFETPSNPLLKVLDIKEISAIAKAHDALTLVDNTFATPYLQQPIALGADIVLHSATKYLGGHSDVVAGLVTTNSKELASEIGFLQNSIGAVLGPQDSWLVQRGIKTLALRMEAHSANAQKIAEFLETSKAVSKVYYPGLNSHPGHEIAKKQMSAFGGMISFELTDENAVKDFVENLSYFTLAESLGGVESLIEVPAVMTHASIPKELREEIGIKDGLIRLSVGVEAIEDLLTDIKEALEKK</sequence>
<comment type="similarity">
    <text evidence="2 15">Belongs to the trans-sulfuration enzymes family.</text>
</comment>
<dbReference type="InterPro" id="IPR015422">
    <property type="entry name" value="PyrdxlP-dep_Trfase_small"/>
</dbReference>
<accession>A0A0B8R0K0</accession>
<dbReference type="GO" id="GO:0003962">
    <property type="term" value="F:cystathionine gamma-synthase activity"/>
    <property type="evidence" value="ECO:0007669"/>
    <property type="project" value="TreeGrafter"/>
</dbReference>
<evidence type="ECO:0000256" key="13">
    <source>
        <dbReference type="ARBA" id="ARBA00083175"/>
    </source>
</evidence>
<feature type="modified residue" description="N6-(pyridoxal phosphate)lysine" evidence="14">
    <location>
        <position position="204"/>
    </location>
</feature>
<dbReference type="PANTHER" id="PTHR11808:SF15">
    <property type="entry name" value="CYSTATHIONINE GAMMA-LYASE"/>
    <property type="match status" value="1"/>
</dbReference>
<comment type="pathway">
    <text evidence="6">Amino-acid biosynthesis; L-methionine biosynthesis via de novo pathway; L-homocysteine from L-cystathionine: step 1/1.</text>
</comment>
<gene>
    <name evidence="16" type="ORF">JCM5805K_0902</name>
</gene>
<dbReference type="GO" id="GO:0019346">
    <property type="term" value="P:transsulfuration"/>
    <property type="evidence" value="ECO:0007669"/>
    <property type="project" value="InterPro"/>
</dbReference>
<dbReference type="Gene3D" id="3.40.640.10">
    <property type="entry name" value="Type I PLP-dependent aspartate aminotransferase-like (Major domain)"/>
    <property type="match status" value="1"/>
</dbReference>
<reference evidence="16 17" key="1">
    <citation type="submission" date="2015-01" db="EMBL/GenBank/DDBJ databases">
        <title>Lactococcus lactis subsp.lactis JCM 5805 whole genome shotgun sequence.</title>
        <authorList>
            <person name="Fujii T."/>
            <person name="Tomita Y."/>
            <person name="Ikushima S."/>
            <person name="Fujiwara D."/>
        </authorList>
    </citation>
    <scope>NUCLEOTIDE SEQUENCE [LARGE SCALE GENOMIC DNA]</scope>
    <source>
        <strain evidence="16 17">JCM 5805</strain>
    </source>
</reference>
<evidence type="ECO:0000256" key="15">
    <source>
        <dbReference type="RuleBase" id="RU362118"/>
    </source>
</evidence>
<evidence type="ECO:0000256" key="1">
    <source>
        <dbReference type="ARBA" id="ARBA00001933"/>
    </source>
</evidence>
<dbReference type="SUPFAM" id="SSF53383">
    <property type="entry name" value="PLP-dependent transferases"/>
    <property type="match status" value="1"/>
</dbReference>
<dbReference type="Gene3D" id="3.90.1150.10">
    <property type="entry name" value="Aspartate Aminotransferase, domain 1"/>
    <property type="match status" value="1"/>
</dbReference>
<dbReference type="EMBL" id="BBSI01000017">
    <property type="protein sequence ID" value="GAM79794.1"/>
    <property type="molecule type" value="Genomic_DNA"/>
</dbReference>
<comment type="caution">
    <text evidence="16">The sequence shown here is derived from an EMBL/GenBank/DDBJ whole genome shotgun (WGS) entry which is preliminary data.</text>
</comment>
<dbReference type="InterPro" id="IPR000277">
    <property type="entry name" value="Cys/Met-Metab_PyrdxlP-dep_enz"/>
</dbReference>
<evidence type="ECO:0000313" key="16">
    <source>
        <dbReference type="EMBL" id="GAM79794.1"/>
    </source>
</evidence>
<dbReference type="InterPro" id="IPR015421">
    <property type="entry name" value="PyrdxlP-dep_Trfase_major"/>
</dbReference>
<dbReference type="CDD" id="cd00614">
    <property type="entry name" value="CGS_like"/>
    <property type="match status" value="1"/>
</dbReference>
<evidence type="ECO:0000256" key="11">
    <source>
        <dbReference type="ARBA" id="ARBA00072331"/>
    </source>
</evidence>
<comment type="catalytic activity">
    <reaction evidence="9">
        <text>an S-substituted L-cysteine + H2O = a thiol + pyruvate + NH4(+)</text>
        <dbReference type="Rhea" id="RHEA:18121"/>
        <dbReference type="ChEBI" id="CHEBI:15361"/>
        <dbReference type="ChEBI" id="CHEBI:15377"/>
        <dbReference type="ChEBI" id="CHEBI:28938"/>
        <dbReference type="ChEBI" id="CHEBI:29256"/>
        <dbReference type="ChEBI" id="CHEBI:58717"/>
        <dbReference type="EC" id="4.4.1.13"/>
    </reaction>
</comment>
<dbReference type="PANTHER" id="PTHR11808">
    <property type="entry name" value="TRANS-SULFURATION ENZYME FAMILY MEMBER"/>
    <property type="match status" value="1"/>
</dbReference>
<name>A0A0B8R0K0_LACLL</name>
<comment type="cofactor">
    <cofactor evidence="1 15">
        <name>pyridoxal 5'-phosphate</name>
        <dbReference type="ChEBI" id="CHEBI:597326"/>
    </cofactor>
</comment>
<evidence type="ECO:0000256" key="12">
    <source>
        <dbReference type="ARBA" id="ARBA00082255"/>
    </source>
</evidence>
<evidence type="ECO:0000256" key="6">
    <source>
        <dbReference type="ARBA" id="ARBA00046315"/>
    </source>
</evidence>
<dbReference type="EC" id="4.4.1.13" evidence="3"/>
<dbReference type="NCBIfam" id="NF005871">
    <property type="entry name" value="PRK07811.1"/>
    <property type="match status" value="1"/>
</dbReference>
<evidence type="ECO:0000256" key="2">
    <source>
        <dbReference type="ARBA" id="ARBA00009077"/>
    </source>
</evidence>
<keyword evidence="4 14" id="KW-0663">Pyridoxal phosphate</keyword>
<evidence type="ECO:0000256" key="4">
    <source>
        <dbReference type="ARBA" id="ARBA00022898"/>
    </source>
</evidence>
<dbReference type="GO" id="GO:0019343">
    <property type="term" value="P:cysteine biosynthetic process via cystathionine"/>
    <property type="evidence" value="ECO:0007669"/>
    <property type="project" value="TreeGrafter"/>
</dbReference>
<dbReference type="FunFam" id="3.90.1150.10:FF:000008">
    <property type="entry name" value="Cystathionine gamma-synthase"/>
    <property type="match status" value="1"/>
</dbReference>
<proteinExistence type="inferred from homology"/>
<comment type="function">
    <text evidence="10">The enzymatic degradation of amino acids in cheese is believed to generate aroma compounds and therefore to be essential for flavor development. Cystathionine beta-lyase (CBL) can convert cystathionine to homocysteine but is also able to catalyze an alpha, gamma elimination. With methionine as a substrate, it produces volatile sulfur compounds which are important for flavor formation in Gouda cheese.</text>
</comment>
<evidence type="ECO:0000256" key="3">
    <source>
        <dbReference type="ARBA" id="ARBA00012224"/>
    </source>
</evidence>
<dbReference type="Proteomes" id="UP000031847">
    <property type="component" value="Unassembled WGS sequence"/>
</dbReference>